<dbReference type="PANTHER" id="PTHR36919:SF2">
    <property type="entry name" value="BLL6627 PROTEIN"/>
    <property type="match status" value="1"/>
</dbReference>
<dbReference type="RefSeq" id="WP_132307358.1">
    <property type="nucleotide sequence ID" value="NZ_SMAR01000001.1"/>
</dbReference>
<dbReference type="PANTHER" id="PTHR36919">
    <property type="entry name" value="BLR1215 PROTEIN"/>
    <property type="match status" value="1"/>
</dbReference>
<protein>
    <submittedName>
        <fullName evidence="3">Uncharacterized protein (DUF2147 family)</fullName>
    </submittedName>
</protein>
<keyword evidence="1" id="KW-0732">Signal</keyword>
<dbReference type="EMBL" id="SMAR01000001">
    <property type="protein sequence ID" value="TCT44937.1"/>
    <property type="molecule type" value="Genomic_DNA"/>
</dbReference>
<accession>A0A4R3NXG9</accession>
<reference evidence="3 4" key="1">
    <citation type="submission" date="2019-03" db="EMBL/GenBank/DDBJ databases">
        <title>Freshwater and sediment microbial communities from various areas in North America, analyzing microbe dynamics in response to fracking.</title>
        <authorList>
            <person name="Lamendella R."/>
        </authorList>
    </citation>
    <scope>NUCLEOTIDE SEQUENCE [LARGE SCALE GENOMIC DNA]</scope>
    <source>
        <strain evidence="3 4">175.2</strain>
    </source>
</reference>
<feature type="signal peptide" evidence="1">
    <location>
        <begin position="1"/>
        <end position="24"/>
    </location>
</feature>
<dbReference type="Gene3D" id="2.40.128.520">
    <property type="match status" value="1"/>
</dbReference>
<evidence type="ECO:0000256" key="1">
    <source>
        <dbReference type="SAM" id="SignalP"/>
    </source>
</evidence>
<comment type="caution">
    <text evidence="3">The sequence shown here is derived from an EMBL/GenBank/DDBJ whole genome shotgun (WGS) entry which is preliminary data.</text>
</comment>
<dbReference type="Pfam" id="PF09917">
    <property type="entry name" value="DUF2147"/>
    <property type="match status" value="1"/>
</dbReference>
<evidence type="ECO:0000313" key="3">
    <source>
        <dbReference type="EMBL" id="TCT44937.1"/>
    </source>
</evidence>
<keyword evidence="4" id="KW-1185">Reference proteome</keyword>
<gene>
    <name evidence="3" type="ORF">EDC90_100174</name>
</gene>
<dbReference type="InterPro" id="IPR019223">
    <property type="entry name" value="DUF2147"/>
</dbReference>
<dbReference type="Proteomes" id="UP000295097">
    <property type="component" value="Unassembled WGS sequence"/>
</dbReference>
<proteinExistence type="predicted"/>
<feature type="domain" description="DUF2147" evidence="2">
    <location>
        <begin position="29"/>
        <end position="135"/>
    </location>
</feature>
<evidence type="ECO:0000259" key="2">
    <source>
        <dbReference type="Pfam" id="PF09917"/>
    </source>
</evidence>
<dbReference type="AlphaFoldDB" id="A0A4R3NXG9"/>
<feature type="chain" id="PRO_5020914791" evidence="1">
    <location>
        <begin position="25"/>
        <end position="138"/>
    </location>
</feature>
<name>A0A4R3NXG9_9HYPH</name>
<dbReference type="OrthoDB" id="9811671at2"/>
<sequence>MLKRISTTLAAIAALSLSASLANAASPDGTWLTESGKTQVRIAPCGGNYCGTVVWMKTPAKDTENPDPARQSRDLVGSQMLYNLKAEGDNTWKGKLYNFENGKTYTGKMQMMSTNTLRLSGCILGGAICKSQTWRKVK</sequence>
<evidence type="ECO:0000313" key="4">
    <source>
        <dbReference type="Proteomes" id="UP000295097"/>
    </source>
</evidence>
<organism evidence="3 4">
    <name type="scientific">Martelella mediterranea</name>
    <dbReference type="NCBI Taxonomy" id="293089"/>
    <lineage>
        <taxon>Bacteria</taxon>
        <taxon>Pseudomonadati</taxon>
        <taxon>Pseudomonadota</taxon>
        <taxon>Alphaproteobacteria</taxon>
        <taxon>Hyphomicrobiales</taxon>
        <taxon>Aurantimonadaceae</taxon>
        <taxon>Martelella</taxon>
    </lineage>
</organism>